<evidence type="ECO:0000313" key="3">
    <source>
        <dbReference type="Proteomes" id="UP000194885"/>
    </source>
</evidence>
<name>A0A242B0C2_ENTFC</name>
<evidence type="ECO:0000313" key="2">
    <source>
        <dbReference type="EMBL" id="OTN86644.1"/>
    </source>
</evidence>
<sequence>MKNEEKMVKHIKIVQMILIACEFKLIKNFLLITLLLTFSVWLLDTLLPSQYQITDNMGHKSVFLPNSIRYSYWLEILIQIIIICFLTWII</sequence>
<keyword evidence="1" id="KW-0812">Transmembrane</keyword>
<keyword evidence="1" id="KW-1133">Transmembrane helix</keyword>
<dbReference type="Proteomes" id="UP000194885">
    <property type="component" value="Unassembled WGS sequence"/>
</dbReference>
<dbReference type="EMBL" id="NGKW01000017">
    <property type="protein sequence ID" value="OTN86644.1"/>
    <property type="molecule type" value="Genomic_DNA"/>
</dbReference>
<protein>
    <submittedName>
        <fullName evidence="2">Uncharacterized protein</fullName>
    </submittedName>
</protein>
<evidence type="ECO:0000256" key="1">
    <source>
        <dbReference type="SAM" id="Phobius"/>
    </source>
</evidence>
<organism evidence="2 3">
    <name type="scientific">Enterococcus faecium</name>
    <name type="common">Streptococcus faecium</name>
    <dbReference type="NCBI Taxonomy" id="1352"/>
    <lineage>
        <taxon>Bacteria</taxon>
        <taxon>Bacillati</taxon>
        <taxon>Bacillota</taxon>
        <taxon>Bacilli</taxon>
        <taxon>Lactobacillales</taxon>
        <taxon>Enterococcaceae</taxon>
        <taxon>Enterococcus</taxon>
    </lineage>
</organism>
<accession>A0A242B0C2</accession>
<comment type="caution">
    <text evidence="2">The sequence shown here is derived from an EMBL/GenBank/DDBJ whole genome shotgun (WGS) entry which is preliminary data.</text>
</comment>
<proteinExistence type="predicted"/>
<reference evidence="2 3" key="1">
    <citation type="submission" date="2017-05" db="EMBL/GenBank/DDBJ databases">
        <title>The Genome Sequence of Enterococcus faecium 7H8_DIV0219.</title>
        <authorList>
            <consortium name="The Broad Institute Genomics Platform"/>
            <consortium name="The Broad Institute Genomic Center for Infectious Diseases"/>
            <person name="Earl A."/>
            <person name="Manson A."/>
            <person name="Schwartman J."/>
            <person name="Gilmore M."/>
            <person name="Abouelleil A."/>
            <person name="Cao P."/>
            <person name="Chapman S."/>
            <person name="Cusick C."/>
            <person name="Shea T."/>
            <person name="Young S."/>
            <person name="Neafsey D."/>
            <person name="Nusbaum C."/>
            <person name="Birren B."/>
        </authorList>
    </citation>
    <scope>NUCLEOTIDE SEQUENCE [LARGE SCALE GENOMIC DNA]</scope>
    <source>
        <strain evidence="2 3">7H8_DIV0219</strain>
    </source>
</reference>
<keyword evidence="1" id="KW-0472">Membrane</keyword>
<dbReference type="AlphaFoldDB" id="A0A242B0C2"/>
<feature type="transmembrane region" description="Helical" evidence="1">
    <location>
        <begin position="70"/>
        <end position="89"/>
    </location>
</feature>
<gene>
    <name evidence="2" type="ORF">A5810_003014</name>
</gene>
<feature type="transmembrane region" description="Helical" evidence="1">
    <location>
        <begin position="25"/>
        <end position="43"/>
    </location>
</feature>